<dbReference type="PATRIC" id="fig|280505.15.peg.689"/>
<dbReference type="RefSeq" id="WP_155117811.1">
    <property type="nucleotide sequence ID" value="NZ_CP012029.1"/>
</dbReference>
<reference evidence="1 2" key="1">
    <citation type="journal article" date="2015" name="PLoS Negl. Trop. Dis.">
        <title>Distribution of Plasmids in Distinct Leptospira Pathogenic Species.</title>
        <authorList>
            <person name="Wang Y."/>
            <person name="Zhuang X."/>
            <person name="Zhong Y."/>
            <person name="Zhang C."/>
            <person name="Zhang Y."/>
            <person name="Zeng L."/>
            <person name="Zhu Y."/>
            <person name="He P."/>
            <person name="Dong K."/>
            <person name="Pal U."/>
            <person name="Guo X."/>
            <person name="Qin J."/>
        </authorList>
    </citation>
    <scope>NUCLEOTIDE SEQUENCE [LARGE SCALE GENOMIC DNA]</scope>
    <source>
        <strain evidence="1 2">56604</strain>
    </source>
</reference>
<dbReference type="GeneID" id="61175776"/>
<evidence type="ECO:0000313" key="2">
    <source>
        <dbReference type="Proteomes" id="UP000058857"/>
    </source>
</evidence>
<accession>A0A0S2IP61</accession>
<dbReference type="AlphaFoldDB" id="A0A0S2IP61"/>
<organism evidence="1">
    <name type="scientific">Leptospira borgpetersenii serovar Ballum</name>
    <dbReference type="NCBI Taxonomy" id="280505"/>
    <lineage>
        <taxon>Bacteria</taxon>
        <taxon>Pseudomonadati</taxon>
        <taxon>Spirochaetota</taxon>
        <taxon>Spirochaetia</taxon>
        <taxon>Leptospirales</taxon>
        <taxon>Leptospiraceae</taxon>
        <taxon>Leptospira</taxon>
    </lineage>
</organism>
<gene>
    <name evidence="1" type="ORF">LBBP_00711</name>
</gene>
<dbReference type="Proteomes" id="UP000058857">
    <property type="component" value="Chromosome 1"/>
</dbReference>
<evidence type="ECO:0000313" key="1">
    <source>
        <dbReference type="EMBL" id="ALO25043.1"/>
    </source>
</evidence>
<sequence>MLSFPSPAFLTPWNQEYYIRDCLMSKNHANLRDSSRLASMALDGFWVAL</sequence>
<proteinExistence type="predicted"/>
<protein>
    <submittedName>
        <fullName evidence="1">Uncharacterized protein</fullName>
    </submittedName>
</protein>
<dbReference type="EMBL" id="CP012029">
    <property type="protein sequence ID" value="ALO25043.1"/>
    <property type="molecule type" value="Genomic_DNA"/>
</dbReference>
<name>A0A0S2IP61_LEPBO</name>